<dbReference type="AlphaFoldDB" id="A0A4V3JXD5"/>
<evidence type="ECO:0000313" key="5">
    <source>
        <dbReference type="EMBL" id="TGN14327.1"/>
    </source>
</evidence>
<dbReference type="Pfam" id="PF00106">
    <property type="entry name" value="adh_short"/>
    <property type="match status" value="1"/>
</dbReference>
<dbReference type="InterPro" id="IPR045313">
    <property type="entry name" value="CBR1-like"/>
</dbReference>
<comment type="similarity">
    <text evidence="1 4">Belongs to the short-chain dehydrogenases/reductases (SDR) family.</text>
</comment>
<dbReference type="Gene3D" id="3.40.50.720">
    <property type="entry name" value="NAD(P)-binding Rossmann-like Domain"/>
    <property type="match status" value="1"/>
</dbReference>
<dbReference type="EMBL" id="RQHV01000007">
    <property type="protein sequence ID" value="TGN14327.1"/>
    <property type="molecule type" value="Genomic_DNA"/>
</dbReference>
<keyword evidence="3" id="KW-0560">Oxidoreductase</keyword>
<dbReference type="PANTHER" id="PTHR43963">
    <property type="entry name" value="CARBONYL REDUCTASE 1-RELATED"/>
    <property type="match status" value="1"/>
</dbReference>
<dbReference type="PRINTS" id="PR00080">
    <property type="entry name" value="SDRFAMILY"/>
</dbReference>
<proteinExistence type="inferred from homology"/>
<evidence type="ECO:0000256" key="3">
    <source>
        <dbReference type="ARBA" id="ARBA00023002"/>
    </source>
</evidence>
<keyword evidence="6" id="KW-1185">Reference proteome</keyword>
<dbReference type="InterPro" id="IPR002347">
    <property type="entry name" value="SDR_fam"/>
</dbReference>
<sequence>MNRKEKIAIVTGSNRGIGKQVALDLAAEGIFVIVTSRNKAEGKLTQEEIIGRGGKADFFPLDVSNERSALSLFDYIKKTYTRLDILINNAGVYLDHDGFGGTTREETGKTLETNLVGPLRLCQLFLPMMIENGFGRIVNVSSGMGQMSDMGGGYPAYRISKSAINALTIIVSKETIGRNIKVNSVCPGWVRTDMGGPSAERTIEQGAETIVWAALLPETGATGKFFRDKKEIPW</sequence>
<evidence type="ECO:0000256" key="2">
    <source>
        <dbReference type="ARBA" id="ARBA00022857"/>
    </source>
</evidence>
<dbReference type="SUPFAM" id="SSF51735">
    <property type="entry name" value="NAD(P)-binding Rossmann-fold domains"/>
    <property type="match status" value="1"/>
</dbReference>
<dbReference type="InterPro" id="IPR036291">
    <property type="entry name" value="NAD(P)-bd_dom_sf"/>
</dbReference>
<reference evidence="5" key="1">
    <citation type="journal article" date="2019" name="PLoS Negl. Trop. Dis.">
        <title>Revisiting the worldwide diversity of Leptospira species in the environment.</title>
        <authorList>
            <person name="Vincent A.T."/>
            <person name="Schiettekatte O."/>
            <person name="Bourhy P."/>
            <person name="Veyrier F.J."/>
            <person name="Picardeau M."/>
        </authorList>
    </citation>
    <scope>NUCLEOTIDE SEQUENCE [LARGE SCALE GENOMIC DNA]</scope>
    <source>
        <strain evidence="5">201400974</strain>
    </source>
</reference>
<dbReference type="Proteomes" id="UP000298264">
    <property type="component" value="Unassembled WGS sequence"/>
</dbReference>
<keyword evidence="2" id="KW-0521">NADP</keyword>
<accession>A0A4V3JXD5</accession>
<dbReference type="PRINTS" id="PR00081">
    <property type="entry name" value="GDHRDH"/>
</dbReference>
<organism evidence="5 6">
    <name type="scientific">Leptospira ilyithenensis</name>
    <dbReference type="NCBI Taxonomy" id="2484901"/>
    <lineage>
        <taxon>Bacteria</taxon>
        <taxon>Pseudomonadati</taxon>
        <taxon>Spirochaetota</taxon>
        <taxon>Spirochaetia</taxon>
        <taxon>Leptospirales</taxon>
        <taxon>Leptospiraceae</taxon>
        <taxon>Leptospira</taxon>
    </lineage>
</organism>
<comment type="caution">
    <text evidence="5">The sequence shown here is derived from an EMBL/GenBank/DDBJ whole genome shotgun (WGS) entry which is preliminary data.</text>
</comment>
<evidence type="ECO:0000313" key="6">
    <source>
        <dbReference type="Proteomes" id="UP000298264"/>
    </source>
</evidence>
<evidence type="ECO:0000256" key="4">
    <source>
        <dbReference type="RuleBase" id="RU000363"/>
    </source>
</evidence>
<dbReference type="CDD" id="cd05324">
    <property type="entry name" value="carb_red_PTCR-like_SDR_c"/>
    <property type="match status" value="1"/>
</dbReference>
<protein>
    <submittedName>
        <fullName evidence="5">SDR family oxidoreductase</fullName>
    </submittedName>
</protein>
<dbReference type="GO" id="GO:0016616">
    <property type="term" value="F:oxidoreductase activity, acting on the CH-OH group of donors, NAD or NADP as acceptor"/>
    <property type="evidence" value="ECO:0007669"/>
    <property type="project" value="InterPro"/>
</dbReference>
<dbReference type="OrthoDB" id="5786478at2"/>
<name>A0A4V3JXD5_9LEPT</name>
<evidence type="ECO:0000256" key="1">
    <source>
        <dbReference type="ARBA" id="ARBA00006484"/>
    </source>
</evidence>
<dbReference type="RefSeq" id="WP_135762806.1">
    <property type="nucleotide sequence ID" value="NZ_RQHV01000007.1"/>
</dbReference>
<dbReference type="PANTHER" id="PTHR43963:SF6">
    <property type="entry name" value="CHAIN DEHYDROGENASE FAMILY PROTEIN, PUTATIVE (AFU_ORTHOLOGUE AFUA_3G15350)-RELATED"/>
    <property type="match status" value="1"/>
</dbReference>
<gene>
    <name evidence="5" type="ORF">EHS11_02300</name>
</gene>